<organism evidence="6 7">
    <name type="scientific">Blepharisma stoltei</name>
    <dbReference type="NCBI Taxonomy" id="1481888"/>
    <lineage>
        <taxon>Eukaryota</taxon>
        <taxon>Sar</taxon>
        <taxon>Alveolata</taxon>
        <taxon>Ciliophora</taxon>
        <taxon>Postciliodesmatophora</taxon>
        <taxon>Heterotrichea</taxon>
        <taxon>Heterotrichida</taxon>
        <taxon>Blepharismidae</taxon>
        <taxon>Blepharisma</taxon>
    </lineage>
</organism>
<comment type="caution">
    <text evidence="6">The sequence shown here is derived from an EMBL/GenBank/DDBJ whole genome shotgun (WGS) entry which is preliminary data.</text>
</comment>
<evidence type="ECO:0000256" key="3">
    <source>
        <dbReference type="ARBA" id="ARBA00023242"/>
    </source>
</evidence>
<protein>
    <recommendedName>
        <fullName evidence="8">U3 small nucleolar RNA-associated protein 14</fullName>
    </recommendedName>
</protein>
<dbReference type="AlphaFoldDB" id="A0AAU9IBP8"/>
<dbReference type="PANTHER" id="PTHR14150">
    <property type="entry name" value="U3 SMALL NUCLEOLAR RNA-ASSOCIATED PROTEIN 14"/>
    <property type="match status" value="1"/>
</dbReference>
<feature type="region of interest" description="Disordered" evidence="5">
    <location>
        <begin position="284"/>
        <end position="335"/>
    </location>
</feature>
<keyword evidence="3" id="KW-0539">Nucleus</keyword>
<accession>A0AAU9IBP8</accession>
<gene>
    <name evidence="6" type="ORF">BSTOLATCC_MIC6557</name>
</gene>
<keyword evidence="7" id="KW-1185">Reference proteome</keyword>
<evidence type="ECO:0000313" key="6">
    <source>
        <dbReference type="EMBL" id="CAG9312454.1"/>
    </source>
</evidence>
<feature type="compositionally biased region" description="Basic and acidic residues" evidence="5">
    <location>
        <begin position="284"/>
        <end position="317"/>
    </location>
</feature>
<keyword evidence="2" id="KW-0597">Phosphoprotein</keyword>
<evidence type="ECO:0000256" key="1">
    <source>
        <dbReference type="ARBA" id="ARBA00004604"/>
    </source>
</evidence>
<dbReference type="GO" id="GO:0006364">
    <property type="term" value="P:rRNA processing"/>
    <property type="evidence" value="ECO:0007669"/>
    <property type="project" value="InterPro"/>
</dbReference>
<feature type="coiled-coil region" evidence="4">
    <location>
        <begin position="160"/>
        <end position="187"/>
    </location>
</feature>
<dbReference type="EMBL" id="CAJZBQ010000006">
    <property type="protein sequence ID" value="CAG9312454.1"/>
    <property type="molecule type" value="Genomic_DNA"/>
</dbReference>
<dbReference type="Pfam" id="PF04615">
    <property type="entry name" value="Utp14"/>
    <property type="match status" value="2"/>
</dbReference>
<comment type="subcellular location">
    <subcellularLocation>
        <location evidence="1">Nucleus</location>
        <location evidence="1">Nucleolus</location>
    </subcellularLocation>
</comment>
<sequence length="474" mass="54818">MASKVNLADLIDDIDQQDQVSGVSKSSLKKRLDSIHRGSRGQPLNSIAQNKLERKAAYNLATKEISKWQETVTANKNAPQLDLTNEPLPRPSIDTIVKNGERNSMQKEIDQALGITYHDSGSEEETNITGQRAKLRSQMFHQYLKQKRIAKIKSKLYHKIKNKHKEKEKAEVDEDEAKEQEEMLRIQERISLKHSKANKYKKSLLKYSKREHDAASKGLNETEELRKRIMNPSRMNSEGKLAYESSSDEDEEFLAEQLKLELEDNKDTKGVLGMKFMQEAIKRQREKEKYNEESLLEDLQKEESQTSKFKFDGEEGKPKKKKKTEKQAEKVEKVKEQQDLIDEAFGVDEMDQVAAEEWAKDEEAKQEKQPKFKKGWGRWTGSDIKEVEEPQKPQVYKTDKVLIDGERDKRAAKYLVKQLPFPFKTSRQFDAVHKIPLGKDWNSKKTYQQLTAPEILTRPGEIISPISASQIIKN</sequence>
<proteinExistence type="predicted"/>
<evidence type="ECO:0000256" key="5">
    <source>
        <dbReference type="SAM" id="MobiDB-lite"/>
    </source>
</evidence>
<keyword evidence="4" id="KW-0175">Coiled coil</keyword>
<dbReference type="GO" id="GO:0032040">
    <property type="term" value="C:small-subunit processome"/>
    <property type="evidence" value="ECO:0007669"/>
    <property type="project" value="InterPro"/>
</dbReference>
<feature type="region of interest" description="Disordered" evidence="5">
    <location>
        <begin position="16"/>
        <end position="43"/>
    </location>
</feature>
<evidence type="ECO:0000313" key="7">
    <source>
        <dbReference type="Proteomes" id="UP001162131"/>
    </source>
</evidence>
<dbReference type="PANTHER" id="PTHR14150:SF12">
    <property type="entry name" value="U3 SMALL NUCLEOLAR RNA-ASSOCIATED PROTEIN 14 HOMOLOG A"/>
    <property type="match status" value="1"/>
</dbReference>
<evidence type="ECO:0000256" key="4">
    <source>
        <dbReference type="SAM" id="Coils"/>
    </source>
</evidence>
<dbReference type="InterPro" id="IPR006709">
    <property type="entry name" value="SSU_processome_Utp14"/>
</dbReference>
<dbReference type="Proteomes" id="UP001162131">
    <property type="component" value="Unassembled WGS sequence"/>
</dbReference>
<evidence type="ECO:0000256" key="2">
    <source>
        <dbReference type="ARBA" id="ARBA00022553"/>
    </source>
</evidence>
<feature type="region of interest" description="Disordered" evidence="5">
    <location>
        <begin position="209"/>
        <end position="248"/>
    </location>
</feature>
<name>A0AAU9IBP8_9CILI</name>
<evidence type="ECO:0008006" key="8">
    <source>
        <dbReference type="Google" id="ProtNLM"/>
    </source>
</evidence>
<feature type="compositionally biased region" description="Basic and acidic residues" evidence="5">
    <location>
        <begin position="325"/>
        <end position="335"/>
    </location>
</feature>
<reference evidence="6" key="1">
    <citation type="submission" date="2021-09" db="EMBL/GenBank/DDBJ databases">
        <authorList>
            <consortium name="AG Swart"/>
            <person name="Singh M."/>
            <person name="Singh A."/>
            <person name="Seah K."/>
            <person name="Emmerich C."/>
        </authorList>
    </citation>
    <scope>NUCLEOTIDE SEQUENCE</scope>
    <source>
        <strain evidence="6">ATCC30299</strain>
    </source>
</reference>